<dbReference type="HOGENOM" id="CLU_436062_0_0_9"/>
<evidence type="ECO:0000256" key="1">
    <source>
        <dbReference type="SAM" id="Phobius"/>
    </source>
</evidence>
<dbReference type="RefSeq" id="WP_006856645.1">
    <property type="nucleotide sequence ID" value="NZ_GG692719.1"/>
</dbReference>
<keyword evidence="1" id="KW-1133">Transmembrane helix</keyword>
<evidence type="ECO:0008006" key="6">
    <source>
        <dbReference type="Google" id="ProtNLM"/>
    </source>
</evidence>
<dbReference type="Proteomes" id="UP000004828">
    <property type="component" value="Unassembled WGS sequence"/>
</dbReference>
<gene>
    <name evidence="3" type="ORF">RIL182_00800</name>
    <name evidence="2" type="ORF">ROSINTL182_06519</name>
</gene>
<evidence type="ECO:0000313" key="2">
    <source>
        <dbReference type="EMBL" id="EEV01490.1"/>
    </source>
</evidence>
<feature type="transmembrane region" description="Helical" evidence="1">
    <location>
        <begin position="271"/>
        <end position="291"/>
    </location>
</feature>
<feature type="transmembrane region" description="Helical" evidence="1">
    <location>
        <begin position="41"/>
        <end position="60"/>
    </location>
</feature>
<organism evidence="2 4">
    <name type="scientific">Roseburia intestinalis L1-82</name>
    <dbReference type="NCBI Taxonomy" id="536231"/>
    <lineage>
        <taxon>Bacteria</taxon>
        <taxon>Bacillati</taxon>
        <taxon>Bacillota</taxon>
        <taxon>Clostridia</taxon>
        <taxon>Lachnospirales</taxon>
        <taxon>Lachnospiraceae</taxon>
        <taxon>Roseburia</taxon>
    </lineage>
</organism>
<dbReference type="EMBL" id="ABYJ02000069">
    <property type="protein sequence ID" value="EEV01490.1"/>
    <property type="molecule type" value="Genomic_DNA"/>
</dbReference>
<feature type="transmembrane region" description="Helical" evidence="1">
    <location>
        <begin position="72"/>
        <end position="91"/>
    </location>
</feature>
<feature type="transmembrane region" description="Helical" evidence="1">
    <location>
        <begin position="140"/>
        <end position="158"/>
    </location>
</feature>
<name>C7G9E0_9FIRM</name>
<evidence type="ECO:0000313" key="4">
    <source>
        <dbReference type="Proteomes" id="UP000004828"/>
    </source>
</evidence>
<dbReference type="GeneID" id="61432085"/>
<evidence type="ECO:0000313" key="3">
    <source>
        <dbReference type="EMBL" id="VCV20938.1"/>
    </source>
</evidence>
<feature type="transmembrane region" description="Helical" evidence="1">
    <location>
        <begin position="170"/>
        <end position="191"/>
    </location>
</feature>
<keyword evidence="1" id="KW-0812">Transmembrane</keyword>
<keyword evidence="1" id="KW-0472">Membrane</keyword>
<evidence type="ECO:0000313" key="5">
    <source>
        <dbReference type="Proteomes" id="UP000294398"/>
    </source>
</evidence>
<dbReference type="AlphaFoldDB" id="C7G9E0"/>
<proteinExistence type="predicted"/>
<dbReference type="Proteomes" id="UP000294398">
    <property type="component" value="Chromosome"/>
</dbReference>
<accession>C7G9E0</accession>
<feature type="transmembrane region" description="Helical" evidence="1">
    <location>
        <begin position="355"/>
        <end position="375"/>
    </location>
</feature>
<feature type="transmembrane region" description="Helical" evidence="1">
    <location>
        <begin position="408"/>
        <end position="431"/>
    </location>
</feature>
<reference evidence="2 4" key="1">
    <citation type="submission" date="2009-08" db="EMBL/GenBank/DDBJ databases">
        <authorList>
            <person name="Weinstock G."/>
            <person name="Sodergren E."/>
            <person name="Clifton S."/>
            <person name="Fulton L."/>
            <person name="Fulton B."/>
            <person name="Courtney L."/>
            <person name="Fronick C."/>
            <person name="Harrison M."/>
            <person name="Strong C."/>
            <person name="Farmer C."/>
            <person name="Delahaunty K."/>
            <person name="Markovic C."/>
            <person name="Hall O."/>
            <person name="Minx P."/>
            <person name="Tomlinson C."/>
            <person name="Mitreva M."/>
            <person name="Nelson J."/>
            <person name="Hou S."/>
            <person name="Wollam A."/>
            <person name="Pepin K.H."/>
            <person name="Johnson M."/>
            <person name="Bhonagiri V."/>
            <person name="Nash W.E."/>
            <person name="Warren W."/>
            <person name="Chinwalla A."/>
            <person name="Mardis E.R."/>
            <person name="Wilson R.K."/>
        </authorList>
    </citation>
    <scope>NUCLEOTIDE SEQUENCE [LARGE SCALE GENOMIC DNA]</scope>
    <source>
        <strain evidence="2 4">L1-82</strain>
    </source>
</reference>
<dbReference type="EMBL" id="LR027880">
    <property type="protein sequence ID" value="VCV20938.1"/>
    <property type="molecule type" value="Genomic_DNA"/>
</dbReference>
<feature type="transmembrane region" description="Helical" evidence="1">
    <location>
        <begin position="382"/>
        <end position="402"/>
    </location>
</feature>
<reference evidence="3 5" key="2">
    <citation type="submission" date="2018-09" db="EMBL/GenBank/DDBJ databases">
        <authorList>
            <person name="Petit M.-A."/>
            <person name="Lossouarn J."/>
        </authorList>
    </citation>
    <scope>NUCLEOTIDE SEQUENCE [LARGE SCALE GENOMIC DNA]</scope>
    <source>
        <strain evidence="3 5">L1-82</strain>
    </source>
</reference>
<protein>
    <recommendedName>
        <fullName evidence="6">Glycosyltransferase RgtA/B/C/D-like domain-containing protein</fullName>
    </recommendedName>
</protein>
<keyword evidence="5" id="KW-1185">Reference proteome</keyword>
<sequence length="627" mass="72192">MKDKIKKKILIASLGIFIFLIWGQREIFIVNKGFGYKFLELTFTVFSFITLSLISYYLLIKESKISSHKTLQTGYLGLLVVQTVAFLPLYTQTFMYGDDLWGYSRDFDGSLSGGIYYSRPFVSFLNGFLVDTSFKSINNVRIFCGLTLFLFGCVMFRFMVDETKNVKRAWFFAVLSVAGCAAVDCIAYASVYPINASLLISAISFITYLKAMESENQKRIFYLCISIITLVSAFCMYQVGTPIVFLMYIIHEKYNGEISEKKRCWNAFKYLIFYGITAILYLLLTKIIQILTDVEAGQSARSTIVFSIDDLVHKGFWFITDVCPQSLRRIIAFICGNKLFEQNNMFYQCTFSQKVIGIFLTVILFALIVTSIVVNSCRKKSIAFFALSIVCIPLSFWPFLILPESTYLTYYAMAIILLFTWYIWDAVCILVDFIKERKLFQSWKLSISENGLLAILIVIIALQSNNYAENSWVNYNRDSYEYLANTIAAKIDSGENIDTITVQGSISPYVGGREYVIFAVKDILIELERNPDDYNIIQSDNSYYISIFNDNELDNMTKILGKEKINKLLNYYMHDDMYSRWYYVGNVDDREALDFLQSCFIATGQLVLDKDNTISINMEGFNKRNKF</sequence>
<feature type="transmembrane region" description="Helical" evidence="1">
    <location>
        <begin position="220"/>
        <end position="250"/>
    </location>
</feature>